<dbReference type="Proteomes" id="UP000094669">
    <property type="component" value="Unassembled WGS sequence"/>
</dbReference>
<keyword evidence="2" id="KW-1185">Reference proteome</keyword>
<sequence>MNVSCGTPENENNSEHSCSSKFGIGGSFSGPPKLFDSLNHNNSTRGFRNALIFIILKSYFS</sequence>
<reference evidence="1" key="1">
    <citation type="submission" date="2018-01" db="EMBL/GenBank/DDBJ databases">
        <title>Genomic characterization of Leptospira inadai serogroup Lyme isolated from captured rat in Brazil and comparative analysis with human reference strain.</title>
        <authorList>
            <person name="Moreno L.Z."/>
            <person name="Loureiro A.P."/>
            <person name="Miraglia F."/>
            <person name="Kremer F.S."/>
            <person name="Eslabao M.R."/>
            <person name="Dellagostin O.A."/>
            <person name="Lilenbaum W."/>
            <person name="Moreno A.M."/>
        </authorList>
    </citation>
    <scope>NUCLEOTIDE SEQUENCE [LARGE SCALE GENOMIC DNA]</scope>
    <source>
        <strain evidence="1">M34/99</strain>
    </source>
</reference>
<evidence type="ECO:0000313" key="1">
    <source>
        <dbReference type="EMBL" id="PNV73632.1"/>
    </source>
</evidence>
<protein>
    <recommendedName>
        <fullName evidence="3">Lipoprotein</fullName>
    </recommendedName>
</protein>
<name>A0ABX4YF28_9LEPT</name>
<proteinExistence type="predicted"/>
<dbReference type="EMBL" id="MCRM02000021">
    <property type="protein sequence ID" value="PNV73632.1"/>
    <property type="molecule type" value="Genomic_DNA"/>
</dbReference>
<accession>A0ABX4YF28</accession>
<gene>
    <name evidence="1" type="ORF">BES34_016380</name>
</gene>
<organism evidence="1 2">
    <name type="scientific">Leptospira inadai serovar Lyme</name>
    <dbReference type="NCBI Taxonomy" id="293084"/>
    <lineage>
        <taxon>Bacteria</taxon>
        <taxon>Pseudomonadati</taxon>
        <taxon>Spirochaetota</taxon>
        <taxon>Spirochaetia</taxon>
        <taxon>Leptospirales</taxon>
        <taxon>Leptospiraceae</taxon>
        <taxon>Leptospira</taxon>
    </lineage>
</organism>
<evidence type="ECO:0008006" key="3">
    <source>
        <dbReference type="Google" id="ProtNLM"/>
    </source>
</evidence>
<comment type="caution">
    <text evidence="1">The sequence shown here is derived from an EMBL/GenBank/DDBJ whole genome shotgun (WGS) entry which is preliminary data.</text>
</comment>
<evidence type="ECO:0000313" key="2">
    <source>
        <dbReference type="Proteomes" id="UP000094669"/>
    </source>
</evidence>